<evidence type="ECO:0000313" key="4">
    <source>
        <dbReference type="Proteomes" id="UP000317716"/>
    </source>
</evidence>
<accession>A0A538T7I8</accession>
<evidence type="ECO:0000256" key="2">
    <source>
        <dbReference type="SAM" id="SignalP"/>
    </source>
</evidence>
<feature type="chain" id="PRO_5021962027" description="TonB-dependent receptor plug domain-containing protein" evidence="2">
    <location>
        <begin position="20"/>
        <end position="481"/>
    </location>
</feature>
<dbReference type="Proteomes" id="UP000317716">
    <property type="component" value="Unassembled WGS sequence"/>
</dbReference>
<organism evidence="3 4">
    <name type="scientific">Eiseniibacteriota bacterium</name>
    <dbReference type="NCBI Taxonomy" id="2212470"/>
    <lineage>
        <taxon>Bacteria</taxon>
        <taxon>Candidatus Eiseniibacteriota</taxon>
    </lineage>
</organism>
<feature type="signal peptide" evidence="2">
    <location>
        <begin position="1"/>
        <end position="19"/>
    </location>
</feature>
<proteinExistence type="predicted"/>
<feature type="region of interest" description="Disordered" evidence="1">
    <location>
        <begin position="42"/>
        <end position="70"/>
    </location>
</feature>
<keyword evidence="2" id="KW-0732">Signal</keyword>
<dbReference type="SUPFAM" id="SSF56935">
    <property type="entry name" value="Porins"/>
    <property type="match status" value="1"/>
</dbReference>
<evidence type="ECO:0008006" key="5">
    <source>
        <dbReference type="Google" id="ProtNLM"/>
    </source>
</evidence>
<feature type="non-terminal residue" evidence="3">
    <location>
        <position position="481"/>
    </location>
</feature>
<dbReference type="EMBL" id="VBOS01000047">
    <property type="protein sequence ID" value="TMQ59484.1"/>
    <property type="molecule type" value="Genomic_DNA"/>
</dbReference>
<evidence type="ECO:0000256" key="1">
    <source>
        <dbReference type="SAM" id="MobiDB-lite"/>
    </source>
</evidence>
<evidence type="ECO:0000313" key="3">
    <source>
        <dbReference type="EMBL" id="TMQ59484.1"/>
    </source>
</evidence>
<dbReference type="AlphaFoldDB" id="A0A538T7I8"/>
<name>A0A538T7I8_UNCEI</name>
<protein>
    <recommendedName>
        <fullName evidence="5">TonB-dependent receptor plug domain-containing protein</fullName>
    </recommendedName>
</protein>
<comment type="caution">
    <text evidence="3">The sequence shown here is derived from an EMBL/GenBank/DDBJ whole genome shotgun (WGS) entry which is preliminary data.</text>
</comment>
<reference evidence="3 4" key="1">
    <citation type="journal article" date="2019" name="Nat. Microbiol.">
        <title>Mediterranean grassland soil C-N compound turnover is dependent on rainfall and depth, and is mediated by genomically divergent microorganisms.</title>
        <authorList>
            <person name="Diamond S."/>
            <person name="Andeer P.F."/>
            <person name="Li Z."/>
            <person name="Crits-Christoph A."/>
            <person name="Burstein D."/>
            <person name="Anantharaman K."/>
            <person name="Lane K.R."/>
            <person name="Thomas B.C."/>
            <person name="Pan C."/>
            <person name="Northen T.R."/>
            <person name="Banfield J.F."/>
        </authorList>
    </citation>
    <scope>NUCLEOTIDE SEQUENCE [LARGE SCALE GENOMIC DNA]</scope>
    <source>
        <strain evidence="3">WS_2</strain>
    </source>
</reference>
<gene>
    <name evidence="3" type="ORF">E6K72_01630</name>
</gene>
<sequence>MDRVALPLLLLAVRVVTGAATVRSSAAAASADTAGARAVAGGAVRPAPADTTGQRAAVAQGGEGPTPADTAAAPKIVRRFEEFVVRGARLHDPRSAETVHLLSSRTLRALPVDHLTDAIALKAGVVAQAEELHVRGGRTGELRFVMDGIALNEPLRDRPPELPLLAVRSASLVSGGLDAEYGGSLAGVLDVRTVDPGPRWGGEMLWRTDGRHGTSYDRVSARLGGPLGVLGLGAVASAEATLDDTYLPALRSGGRTSTPFGSFGWRADNRLLGHLKLAPVETRGGPVLEVLASRVVERPYNAMWTLNGWTIPCLDPDCLLGPGYSPAPQPGYEPYNAADHVVMTDERQISAVLSYSLPRAHDRMSAALGFTRVRSLTSVGGQDDESYLTKARAPNWGNGDSNTSDPFLVYGGDEPYFRKSASEAWTLRADYERWTPRGSGGKAGLGATYQGVRLRELDVSTFDTALDSLRSYEAFAPGAYA</sequence>